<dbReference type="AlphaFoldDB" id="A0A8C9S0F2"/>
<sequence length="113" mass="12624">MGCGLPKLKRSEDNSPGKIYSTLKRPQVQTKIGVVYAYRFLDFLLETPSSRVLCLSSVRELPAQLQDLYQQGFVLAAVHPFVHPSGPDSIQQKLHRAILIRLSDSNSHCCVSK</sequence>
<protein>
    <recommendedName>
        <fullName evidence="11">Raftlin-like</fullName>
    </recommendedName>
</protein>
<dbReference type="PANTHER" id="PTHR17601">
    <property type="entry name" value="RAFTLIN-RELATED"/>
    <property type="match status" value="1"/>
</dbReference>
<keyword evidence="4" id="KW-0519">Myristate</keyword>
<comment type="similarity">
    <text evidence="2">Belongs to the raftlin family.</text>
</comment>
<organism evidence="9 10">
    <name type="scientific">Scleropages formosus</name>
    <name type="common">Asian bonytongue</name>
    <name type="synonym">Osteoglossum formosum</name>
    <dbReference type="NCBI Taxonomy" id="113540"/>
    <lineage>
        <taxon>Eukaryota</taxon>
        <taxon>Metazoa</taxon>
        <taxon>Chordata</taxon>
        <taxon>Craniata</taxon>
        <taxon>Vertebrata</taxon>
        <taxon>Euteleostomi</taxon>
        <taxon>Actinopterygii</taxon>
        <taxon>Neopterygii</taxon>
        <taxon>Teleostei</taxon>
        <taxon>Osteoglossocephala</taxon>
        <taxon>Osteoglossomorpha</taxon>
        <taxon>Osteoglossiformes</taxon>
        <taxon>Osteoglossidae</taxon>
        <taxon>Scleropages</taxon>
    </lineage>
</organism>
<reference evidence="9" key="2">
    <citation type="submission" date="2025-08" db="UniProtKB">
        <authorList>
            <consortium name="Ensembl"/>
        </authorList>
    </citation>
    <scope>IDENTIFICATION</scope>
</reference>
<keyword evidence="10" id="KW-1185">Reference proteome</keyword>
<dbReference type="Pfam" id="PF15250">
    <property type="entry name" value="Raftlin"/>
    <property type="match status" value="1"/>
</dbReference>
<keyword evidence="7" id="KW-0449">Lipoprotein</keyword>
<keyword evidence="5" id="KW-0472">Membrane</keyword>
<evidence type="ECO:0000256" key="1">
    <source>
        <dbReference type="ARBA" id="ARBA00004193"/>
    </source>
</evidence>
<keyword evidence="6" id="KW-0564">Palmitate</keyword>
<reference evidence="9" key="3">
    <citation type="submission" date="2025-09" db="UniProtKB">
        <authorList>
            <consortium name="Ensembl"/>
        </authorList>
    </citation>
    <scope>IDENTIFICATION</scope>
</reference>
<reference evidence="9 10" key="1">
    <citation type="submission" date="2019-04" db="EMBL/GenBank/DDBJ databases">
        <authorList>
            <consortium name="Wellcome Sanger Institute Data Sharing"/>
        </authorList>
    </citation>
    <scope>NUCLEOTIDE SEQUENCE [LARGE SCALE GENOMIC DNA]</scope>
</reference>
<comment type="subcellular location">
    <subcellularLocation>
        <location evidence="1">Cell membrane</location>
        <topology evidence="1">Lipid-anchor</topology>
    </subcellularLocation>
</comment>
<dbReference type="GeneTree" id="ENSGT00530000063609"/>
<evidence type="ECO:0000256" key="5">
    <source>
        <dbReference type="ARBA" id="ARBA00023136"/>
    </source>
</evidence>
<evidence type="ECO:0000256" key="4">
    <source>
        <dbReference type="ARBA" id="ARBA00022707"/>
    </source>
</evidence>
<dbReference type="OrthoDB" id="9942562at2759"/>
<dbReference type="PANTHER" id="PTHR17601:SF3">
    <property type="entry name" value="RAFTLIN"/>
    <property type="match status" value="1"/>
</dbReference>
<evidence type="ECO:0000256" key="7">
    <source>
        <dbReference type="ARBA" id="ARBA00023288"/>
    </source>
</evidence>
<dbReference type="Proteomes" id="UP000694397">
    <property type="component" value="Chromosome 23"/>
</dbReference>
<dbReference type="Ensembl" id="ENSSFOT00015022291.2">
    <property type="protein sequence ID" value="ENSSFOP00015022045.2"/>
    <property type="gene ID" value="ENSSFOG00015014187.2"/>
</dbReference>
<dbReference type="InterPro" id="IPR028169">
    <property type="entry name" value="Raftlin"/>
</dbReference>
<evidence type="ECO:0008006" key="11">
    <source>
        <dbReference type="Google" id="ProtNLM"/>
    </source>
</evidence>
<evidence type="ECO:0000256" key="6">
    <source>
        <dbReference type="ARBA" id="ARBA00023139"/>
    </source>
</evidence>
<evidence type="ECO:0000313" key="10">
    <source>
        <dbReference type="Proteomes" id="UP000694397"/>
    </source>
</evidence>
<accession>A0A8C9S0F2</accession>
<keyword evidence="3" id="KW-1003">Cell membrane</keyword>
<evidence type="ECO:0000256" key="8">
    <source>
        <dbReference type="SAM" id="MobiDB-lite"/>
    </source>
</evidence>
<proteinExistence type="inferred from homology"/>
<evidence type="ECO:0000256" key="2">
    <source>
        <dbReference type="ARBA" id="ARBA00006390"/>
    </source>
</evidence>
<evidence type="ECO:0000313" key="9">
    <source>
        <dbReference type="Ensembl" id="ENSSFOP00015022045.2"/>
    </source>
</evidence>
<feature type="region of interest" description="Disordered" evidence="8">
    <location>
        <begin position="1"/>
        <end position="20"/>
    </location>
</feature>
<name>A0A8C9S0F2_SCLFO</name>
<evidence type="ECO:0000256" key="3">
    <source>
        <dbReference type="ARBA" id="ARBA00022475"/>
    </source>
</evidence>
<dbReference type="GO" id="GO:0005886">
    <property type="term" value="C:plasma membrane"/>
    <property type="evidence" value="ECO:0007669"/>
    <property type="project" value="UniProtKB-SubCell"/>
</dbReference>